<dbReference type="Proteomes" id="UP001500683">
    <property type="component" value="Unassembled WGS sequence"/>
</dbReference>
<protein>
    <submittedName>
        <fullName evidence="1">Uncharacterized protein</fullName>
    </submittedName>
</protein>
<reference evidence="2" key="1">
    <citation type="journal article" date="2019" name="Int. J. Syst. Evol. Microbiol.">
        <title>The Global Catalogue of Microorganisms (GCM) 10K type strain sequencing project: providing services to taxonomists for standard genome sequencing and annotation.</title>
        <authorList>
            <consortium name="The Broad Institute Genomics Platform"/>
            <consortium name="The Broad Institute Genome Sequencing Center for Infectious Disease"/>
            <person name="Wu L."/>
            <person name="Ma J."/>
        </authorList>
    </citation>
    <scope>NUCLEOTIDE SEQUENCE [LARGE SCALE GENOMIC DNA]</scope>
    <source>
        <strain evidence="2">JCM 16702</strain>
    </source>
</reference>
<gene>
    <name evidence="1" type="ORF">GCM10022214_08460</name>
</gene>
<organism evidence="1 2">
    <name type="scientific">Actinomadura miaoliensis</name>
    <dbReference type="NCBI Taxonomy" id="430685"/>
    <lineage>
        <taxon>Bacteria</taxon>
        <taxon>Bacillati</taxon>
        <taxon>Actinomycetota</taxon>
        <taxon>Actinomycetes</taxon>
        <taxon>Streptosporangiales</taxon>
        <taxon>Thermomonosporaceae</taxon>
        <taxon>Actinomadura</taxon>
    </lineage>
</organism>
<dbReference type="EMBL" id="BAAAZG010000001">
    <property type="protein sequence ID" value="GAA4058500.1"/>
    <property type="molecule type" value="Genomic_DNA"/>
</dbReference>
<evidence type="ECO:0000313" key="2">
    <source>
        <dbReference type="Proteomes" id="UP001500683"/>
    </source>
</evidence>
<sequence>MTLTVEPAAQTAPPRSPRGLLDYAPGLFDKLAAYVAKDLAVTLPYAEQVMEQTLIWLQACADNPAQRVGMSEAVDHGWHAFLLHSQEYTAFCDRMFGRYLHHVPPTPGQSMTAEEIDATLPALRATGYAVDEEFWNGPGYGCCPPDPCVRAVPAKCGGDTGAPPPAVSRPADA</sequence>
<dbReference type="RefSeq" id="WP_344940838.1">
    <property type="nucleotide sequence ID" value="NZ_BAAAZG010000001.1"/>
</dbReference>
<comment type="caution">
    <text evidence="1">The sequence shown here is derived from an EMBL/GenBank/DDBJ whole genome shotgun (WGS) entry which is preliminary data.</text>
</comment>
<accession>A0ABP7V364</accession>
<proteinExistence type="predicted"/>
<evidence type="ECO:0000313" key="1">
    <source>
        <dbReference type="EMBL" id="GAA4058500.1"/>
    </source>
</evidence>
<keyword evidence="2" id="KW-1185">Reference proteome</keyword>
<name>A0ABP7V364_9ACTN</name>